<comment type="caution">
    <text evidence="2">The sequence shown here is derived from an EMBL/GenBank/DDBJ whole genome shotgun (WGS) entry which is preliminary data.</text>
</comment>
<dbReference type="Gene3D" id="3.30.160.250">
    <property type="match status" value="1"/>
</dbReference>
<dbReference type="SUPFAM" id="SSF143100">
    <property type="entry name" value="TTHA1013/TTHA0281-like"/>
    <property type="match status" value="1"/>
</dbReference>
<evidence type="ECO:0000313" key="2">
    <source>
        <dbReference type="EMBL" id="TQQ79987.1"/>
    </source>
</evidence>
<evidence type="ECO:0000256" key="1">
    <source>
        <dbReference type="SAM" id="MobiDB-lite"/>
    </source>
</evidence>
<gene>
    <name evidence="2" type="ORF">EGH24_10960</name>
</gene>
<name>A0A8J8TCA6_9EURY</name>
<feature type="compositionally biased region" description="Acidic residues" evidence="1">
    <location>
        <begin position="1"/>
        <end position="10"/>
    </location>
</feature>
<keyword evidence="3" id="KW-1185">Reference proteome</keyword>
<dbReference type="InterPro" id="IPR055811">
    <property type="entry name" value="DUF7387"/>
</dbReference>
<organism evidence="2 3">
    <name type="scientific">Halonotius terrestris</name>
    <dbReference type="NCBI Taxonomy" id="2487750"/>
    <lineage>
        <taxon>Archaea</taxon>
        <taxon>Methanobacteriati</taxon>
        <taxon>Methanobacteriota</taxon>
        <taxon>Stenosarchaea group</taxon>
        <taxon>Halobacteria</taxon>
        <taxon>Halobacteriales</taxon>
        <taxon>Haloferacaceae</taxon>
        <taxon>Halonotius</taxon>
    </lineage>
</organism>
<accession>A0A8J8TCA6</accession>
<sequence>MSTETGEEGEQPSPPTHITLKRSDDGEMWIVTDEETGVTTQGETREHALEMIDEAVSLHKGEIGEPVTDDDLRDLGIDPDTVPDEAGVPDVPWFDGNEE</sequence>
<dbReference type="AlphaFoldDB" id="A0A8J8TCA6"/>
<feature type="region of interest" description="Disordered" evidence="1">
    <location>
        <begin position="1"/>
        <end position="26"/>
    </location>
</feature>
<dbReference type="OrthoDB" id="201961at2157"/>
<reference evidence="2" key="1">
    <citation type="submission" date="2019-02" db="EMBL/GenBank/DDBJ databases">
        <title>Halonotius sp. a new haloarchaeum isolated from saline soil.</title>
        <authorList>
            <person name="Duran-Viseras A."/>
            <person name="Sanchez-Porro C."/>
            <person name="Ventosa A."/>
        </authorList>
    </citation>
    <scope>NUCLEOTIDE SEQUENCE</scope>
    <source>
        <strain evidence="2">F15B</strain>
    </source>
</reference>
<dbReference type="RefSeq" id="WP_142980178.1">
    <property type="nucleotide sequence ID" value="NZ_RKLU01000004.1"/>
</dbReference>
<dbReference type="Proteomes" id="UP000705823">
    <property type="component" value="Unassembled WGS sequence"/>
</dbReference>
<proteinExistence type="predicted"/>
<dbReference type="InterPro" id="IPR035069">
    <property type="entry name" value="TTHA1013/TTHA0281-like"/>
</dbReference>
<dbReference type="EMBL" id="RKLU01000004">
    <property type="protein sequence ID" value="TQQ79987.1"/>
    <property type="molecule type" value="Genomic_DNA"/>
</dbReference>
<protein>
    <submittedName>
        <fullName evidence="2">Type II toxin-antitoxin system HicB family antitoxin</fullName>
    </submittedName>
</protein>
<evidence type="ECO:0000313" key="3">
    <source>
        <dbReference type="Proteomes" id="UP000705823"/>
    </source>
</evidence>
<dbReference type="Pfam" id="PF24113">
    <property type="entry name" value="DUF7387"/>
    <property type="match status" value="1"/>
</dbReference>
<feature type="region of interest" description="Disordered" evidence="1">
    <location>
        <begin position="58"/>
        <end position="99"/>
    </location>
</feature>